<dbReference type="InterPro" id="IPR047271">
    <property type="entry name" value="Ephexin-like"/>
</dbReference>
<dbReference type="Gene3D" id="2.30.30.40">
    <property type="entry name" value="SH3 Domains"/>
    <property type="match status" value="1"/>
</dbReference>
<dbReference type="InterPro" id="IPR011993">
    <property type="entry name" value="PH-like_dom_sf"/>
</dbReference>
<comment type="caution">
    <text evidence="8">The sequence shown here is derived from an EMBL/GenBank/DDBJ whole genome shotgun (WGS) entry which is preliminary data.</text>
</comment>
<evidence type="ECO:0000256" key="4">
    <source>
        <dbReference type="PROSITE-ProRule" id="PRU00192"/>
    </source>
</evidence>
<dbReference type="InterPro" id="IPR055251">
    <property type="entry name" value="SOS1_NGEF_PH"/>
</dbReference>
<dbReference type="GO" id="GO:0042995">
    <property type="term" value="C:cell projection"/>
    <property type="evidence" value="ECO:0007669"/>
    <property type="project" value="UniProtKB-SubCell"/>
</dbReference>
<dbReference type="CDD" id="cd01221">
    <property type="entry name" value="PH_ephexin"/>
    <property type="match status" value="1"/>
</dbReference>
<feature type="compositionally biased region" description="Acidic residues" evidence="5">
    <location>
        <begin position="41"/>
        <end position="64"/>
    </location>
</feature>
<feature type="compositionally biased region" description="Polar residues" evidence="5">
    <location>
        <begin position="194"/>
        <end position="203"/>
    </location>
</feature>
<feature type="domain" description="SH3" evidence="6">
    <location>
        <begin position="580"/>
        <end position="641"/>
    </location>
</feature>
<feature type="region of interest" description="Disordered" evidence="5">
    <location>
        <begin position="34"/>
        <end position="76"/>
    </location>
</feature>
<dbReference type="InterPro" id="IPR035899">
    <property type="entry name" value="DBL_dom_sf"/>
</dbReference>
<comment type="subcellular location">
    <subcellularLocation>
        <location evidence="1">Cell projection</location>
    </subcellularLocation>
</comment>
<dbReference type="Proteomes" id="UP000440578">
    <property type="component" value="Unassembled WGS sequence"/>
</dbReference>
<organism evidence="8 9">
    <name type="scientific">Amphibalanus amphitrite</name>
    <name type="common">Striped barnacle</name>
    <name type="synonym">Balanus amphitrite</name>
    <dbReference type="NCBI Taxonomy" id="1232801"/>
    <lineage>
        <taxon>Eukaryota</taxon>
        <taxon>Metazoa</taxon>
        <taxon>Ecdysozoa</taxon>
        <taxon>Arthropoda</taxon>
        <taxon>Crustacea</taxon>
        <taxon>Multicrustacea</taxon>
        <taxon>Cirripedia</taxon>
        <taxon>Thoracica</taxon>
        <taxon>Thoracicalcarea</taxon>
        <taxon>Balanomorpha</taxon>
        <taxon>Balanoidea</taxon>
        <taxon>Balanidae</taxon>
        <taxon>Amphibalaninae</taxon>
        <taxon>Amphibalanus</taxon>
    </lineage>
</organism>
<dbReference type="SUPFAM" id="SSF50044">
    <property type="entry name" value="SH3-domain"/>
    <property type="match status" value="1"/>
</dbReference>
<evidence type="ECO:0000256" key="2">
    <source>
        <dbReference type="ARBA" id="ARBA00022443"/>
    </source>
</evidence>
<dbReference type="InterPro" id="IPR000219">
    <property type="entry name" value="DH_dom"/>
</dbReference>
<evidence type="ECO:0000259" key="6">
    <source>
        <dbReference type="PROSITE" id="PS50002"/>
    </source>
</evidence>
<dbReference type="SUPFAM" id="SSF50729">
    <property type="entry name" value="PH domain-like"/>
    <property type="match status" value="1"/>
</dbReference>
<evidence type="ECO:0000256" key="1">
    <source>
        <dbReference type="ARBA" id="ARBA00004316"/>
    </source>
</evidence>
<dbReference type="GO" id="GO:0005085">
    <property type="term" value="F:guanyl-nucleotide exchange factor activity"/>
    <property type="evidence" value="ECO:0007669"/>
    <property type="project" value="InterPro"/>
</dbReference>
<dbReference type="Gene3D" id="2.30.29.30">
    <property type="entry name" value="Pleckstrin-homology domain (PH domain)/Phosphotyrosine-binding domain (PTB)"/>
    <property type="match status" value="1"/>
</dbReference>
<dbReference type="OrthoDB" id="27593at2759"/>
<feature type="region of interest" description="Disordered" evidence="5">
    <location>
        <begin position="162"/>
        <end position="228"/>
    </location>
</feature>
<sequence length="691" mass="78438">MTASHVLFQSGDTDDEWLDDGHLYEALDSHYEPVGAVPEAVDSDDDVAEEEDKELGDEELDQDNAEPSNGMQKIAEGMRRLQKNWNSTKSDIRSGISRIRKKSTSAPEQTITVSVVIKPTKWWMKNRHRKKKSISGTAGATGDSSTFYLDLVIQPGQAEEAAAAVAGAAEEEGDIRSESDPGSNRSSVRRSDTDSLSSLQQADSRVRLPSTQSSSSRESAGASAAHSLSSEQKRLQEALFEVISSEASYQKSLSVLVRHFKEEPTLCEFQSPDCVINKADYQALFSNADKVRQCSEAFLTGLERTWQENVMLHGLCEVIQTHAATDFQAYKHYCANQIIQDRKLKELRDKNPAFVEVLKRLEASPQCQSLSLHSFLMLPMQRVTRLPLLVSAILVKLEPGHPEYNSCQQAYQTLTQLVKDCNEEARRNERLEELVSISRQLVFKDIKSFPLVTKSRWLIKKGELVRTIYKADDSKLTFGRKQTRQQTVHVFLFNDLLLISKRKGDDSYTVLDYCLRNMVQLTENAEDRAEKFLLTLLNNHEGKTVEMLFCCPVESERVRWLEAVMPKPQRTDTETVYESWDCPQVQAVHPYTAQQPDELTLQIGDVMKVHRKVPDGWYQGMRLMDSATGWFPSNRCQEIMSEHVRARHLRQRYEVLRITGDFLRQERERKLRAEKEAGRGGSPPSERAAAV</sequence>
<accession>A0A6A4VP80</accession>
<dbReference type="InterPro" id="IPR036028">
    <property type="entry name" value="SH3-like_dom_sf"/>
</dbReference>
<feature type="region of interest" description="Disordered" evidence="5">
    <location>
        <begin position="669"/>
        <end position="691"/>
    </location>
</feature>
<evidence type="ECO:0000256" key="3">
    <source>
        <dbReference type="ARBA" id="ARBA00023273"/>
    </source>
</evidence>
<dbReference type="Pfam" id="PF00018">
    <property type="entry name" value="SH3_1"/>
    <property type="match status" value="1"/>
</dbReference>
<dbReference type="SMART" id="SM00326">
    <property type="entry name" value="SH3"/>
    <property type="match status" value="1"/>
</dbReference>
<feature type="compositionally biased region" description="Basic and acidic residues" evidence="5">
    <location>
        <begin position="669"/>
        <end position="678"/>
    </location>
</feature>
<gene>
    <name evidence="8" type="primary">ARHGEF26_0</name>
    <name evidence="8" type="ORF">FJT64_010725</name>
</gene>
<feature type="domain" description="DH" evidence="7">
    <location>
        <begin position="234"/>
        <end position="424"/>
    </location>
</feature>
<dbReference type="PANTHER" id="PTHR12845">
    <property type="entry name" value="GUANINE NUCLEOTIDE EXCHANGE FACTOR"/>
    <property type="match status" value="1"/>
</dbReference>
<dbReference type="CDD" id="cd11793">
    <property type="entry name" value="SH3_ephexin1_like"/>
    <property type="match status" value="1"/>
</dbReference>
<dbReference type="Gene3D" id="1.20.900.10">
    <property type="entry name" value="Dbl homology (DH) domain"/>
    <property type="match status" value="1"/>
</dbReference>
<dbReference type="SUPFAM" id="SSF48065">
    <property type="entry name" value="DBL homology domain (DH-domain)"/>
    <property type="match status" value="1"/>
</dbReference>
<dbReference type="SMART" id="SM00325">
    <property type="entry name" value="RhoGEF"/>
    <property type="match status" value="1"/>
</dbReference>
<dbReference type="PROSITE" id="PS50010">
    <property type="entry name" value="DH_2"/>
    <property type="match status" value="1"/>
</dbReference>
<feature type="compositionally biased region" description="Low complexity" evidence="5">
    <location>
        <begin position="207"/>
        <end position="228"/>
    </location>
</feature>
<dbReference type="InterPro" id="IPR001452">
    <property type="entry name" value="SH3_domain"/>
</dbReference>
<dbReference type="PANTHER" id="PTHR12845:SF5">
    <property type="entry name" value="EPHEXIN, ISOFORM D"/>
    <property type="match status" value="1"/>
</dbReference>
<protein>
    <submittedName>
        <fullName evidence="8">Rho guanine nucleotide exchange factor 26</fullName>
    </submittedName>
</protein>
<evidence type="ECO:0000256" key="5">
    <source>
        <dbReference type="SAM" id="MobiDB-lite"/>
    </source>
</evidence>
<proteinExistence type="predicted"/>
<keyword evidence="2 4" id="KW-0728">SH3 domain</keyword>
<dbReference type="CDD" id="cd00160">
    <property type="entry name" value="RhoGEF"/>
    <property type="match status" value="1"/>
</dbReference>
<dbReference type="InterPro" id="IPR047270">
    <property type="entry name" value="PH_ephexin"/>
</dbReference>
<dbReference type="PROSITE" id="PS50002">
    <property type="entry name" value="SH3"/>
    <property type="match status" value="1"/>
</dbReference>
<keyword evidence="3" id="KW-0966">Cell projection</keyword>
<evidence type="ECO:0000259" key="7">
    <source>
        <dbReference type="PROSITE" id="PS50010"/>
    </source>
</evidence>
<reference evidence="8 9" key="1">
    <citation type="submission" date="2019-07" db="EMBL/GenBank/DDBJ databases">
        <title>Draft genome assembly of a fouling barnacle, Amphibalanus amphitrite (Darwin, 1854): The first reference genome for Thecostraca.</title>
        <authorList>
            <person name="Kim W."/>
        </authorList>
    </citation>
    <scope>NUCLEOTIDE SEQUENCE [LARGE SCALE GENOMIC DNA]</scope>
    <source>
        <strain evidence="8">SNU_AA5</strain>
        <tissue evidence="8">Soma without cirri and trophi</tissue>
    </source>
</reference>
<dbReference type="Pfam" id="PF00621">
    <property type="entry name" value="RhoGEF"/>
    <property type="match status" value="1"/>
</dbReference>
<name>A0A6A4VP80_AMPAM</name>
<evidence type="ECO:0000313" key="8">
    <source>
        <dbReference type="EMBL" id="KAF0291101.1"/>
    </source>
</evidence>
<evidence type="ECO:0000313" key="9">
    <source>
        <dbReference type="Proteomes" id="UP000440578"/>
    </source>
</evidence>
<dbReference type="EMBL" id="VIIS01001906">
    <property type="protein sequence ID" value="KAF0291101.1"/>
    <property type="molecule type" value="Genomic_DNA"/>
</dbReference>
<dbReference type="AlphaFoldDB" id="A0A6A4VP80"/>
<dbReference type="Pfam" id="PF22697">
    <property type="entry name" value="SOS1_NGEF_PH"/>
    <property type="match status" value="1"/>
</dbReference>
<keyword evidence="9" id="KW-1185">Reference proteome</keyword>